<dbReference type="KEGG" id="vas:GT360_05320"/>
<evidence type="ECO:0000313" key="9">
    <source>
        <dbReference type="Proteomes" id="UP000464262"/>
    </source>
</evidence>
<evidence type="ECO:0000256" key="4">
    <source>
        <dbReference type="ARBA" id="ARBA00022801"/>
    </source>
</evidence>
<evidence type="ECO:0000256" key="1">
    <source>
        <dbReference type="ARBA" id="ARBA00001936"/>
    </source>
</evidence>
<dbReference type="PANTHER" id="PTHR12992">
    <property type="entry name" value="NUDIX HYDROLASE"/>
    <property type="match status" value="1"/>
</dbReference>
<feature type="domain" description="Nudix hydrolase" evidence="7">
    <location>
        <begin position="35"/>
        <end position="168"/>
    </location>
</feature>
<dbReference type="Gene3D" id="3.90.79.10">
    <property type="entry name" value="Nucleoside Triphosphate Pyrophosphohydrolase"/>
    <property type="match status" value="1"/>
</dbReference>
<sequence length="204" mass="22884">MTITRQKLMTHFSLSPQRYYHPQSLGRLASLPTEAFRPAAVLIGFIERPTGISVILTKRSEHLRHHPGQISFPGGKQDPTDASLTDTALRETEEEIGISRELITTFGTLPPLPTISQFNVTPILAFIDPNHQLLINRDEVAEVVEVPVAKLLKPGALKTTTFTLKNTHHRLFGISYKNHFIWGVTGQILHNLALHLSFIDERNT</sequence>
<dbReference type="SUPFAM" id="SSF55811">
    <property type="entry name" value="Nudix"/>
    <property type="match status" value="1"/>
</dbReference>
<dbReference type="InterPro" id="IPR000086">
    <property type="entry name" value="NUDIX_hydrolase_dom"/>
</dbReference>
<dbReference type="Pfam" id="PF00293">
    <property type="entry name" value="NUDIX"/>
    <property type="match status" value="1"/>
</dbReference>
<proteinExistence type="predicted"/>
<dbReference type="PANTHER" id="PTHR12992:SF11">
    <property type="entry name" value="MITOCHONDRIAL COENZYME A DIPHOSPHATASE NUDT8"/>
    <property type="match status" value="1"/>
</dbReference>
<evidence type="ECO:0000256" key="6">
    <source>
        <dbReference type="ARBA" id="ARBA00023211"/>
    </source>
</evidence>
<dbReference type="InterPro" id="IPR015797">
    <property type="entry name" value="NUDIX_hydrolase-like_dom_sf"/>
</dbReference>
<keyword evidence="3" id="KW-0479">Metal-binding</keyword>
<comment type="cofactor">
    <cofactor evidence="2">
        <name>Mg(2+)</name>
        <dbReference type="ChEBI" id="CHEBI:18420"/>
    </cofactor>
</comment>
<keyword evidence="6" id="KW-0464">Manganese</keyword>
<dbReference type="NCBIfam" id="NF007980">
    <property type="entry name" value="PRK10707.1"/>
    <property type="match status" value="1"/>
</dbReference>
<dbReference type="AlphaFoldDB" id="A0A7Z2T270"/>
<name>A0A7Z2T270_9VIBR</name>
<gene>
    <name evidence="8" type="ORF">GT360_05320</name>
</gene>
<evidence type="ECO:0000256" key="3">
    <source>
        <dbReference type="ARBA" id="ARBA00022723"/>
    </source>
</evidence>
<keyword evidence="9" id="KW-1185">Reference proteome</keyword>
<dbReference type="InterPro" id="IPR045121">
    <property type="entry name" value="CoAse"/>
</dbReference>
<dbReference type="RefSeq" id="WP_164647864.1">
    <property type="nucleotide sequence ID" value="NZ_CP047475.1"/>
</dbReference>
<organism evidence="8 9">
    <name type="scientific">Vibrio astriarenae</name>
    <dbReference type="NCBI Taxonomy" id="1481923"/>
    <lineage>
        <taxon>Bacteria</taxon>
        <taxon>Pseudomonadati</taxon>
        <taxon>Pseudomonadota</taxon>
        <taxon>Gammaproteobacteria</taxon>
        <taxon>Vibrionales</taxon>
        <taxon>Vibrionaceae</taxon>
        <taxon>Vibrio</taxon>
    </lineage>
</organism>
<dbReference type="Proteomes" id="UP000464262">
    <property type="component" value="Chromosome 1"/>
</dbReference>
<keyword evidence="4" id="KW-0378">Hydrolase</keyword>
<reference evidence="8 9" key="1">
    <citation type="submission" date="2020-01" db="EMBL/GenBank/DDBJ databases">
        <title>Whole genome and functional gene identification of agarase of Vibrio HN897.</title>
        <authorList>
            <person name="Liu Y."/>
            <person name="Zhao Z."/>
        </authorList>
    </citation>
    <scope>NUCLEOTIDE SEQUENCE [LARGE SCALE GENOMIC DNA]</scope>
    <source>
        <strain evidence="8 9">HN897</strain>
    </source>
</reference>
<comment type="cofactor">
    <cofactor evidence="1">
        <name>Mn(2+)</name>
        <dbReference type="ChEBI" id="CHEBI:29035"/>
    </cofactor>
</comment>
<protein>
    <submittedName>
        <fullName evidence="8">CoA pyrophosphatase</fullName>
    </submittedName>
</protein>
<evidence type="ECO:0000256" key="5">
    <source>
        <dbReference type="ARBA" id="ARBA00022842"/>
    </source>
</evidence>
<dbReference type="GO" id="GO:0010945">
    <property type="term" value="F:coenzyme A diphosphatase activity"/>
    <property type="evidence" value="ECO:0007669"/>
    <property type="project" value="InterPro"/>
</dbReference>
<accession>A0A7Z2T270</accession>
<dbReference type="GO" id="GO:0046872">
    <property type="term" value="F:metal ion binding"/>
    <property type="evidence" value="ECO:0007669"/>
    <property type="project" value="UniProtKB-KW"/>
</dbReference>
<dbReference type="EMBL" id="CP047475">
    <property type="protein sequence ID" value="QIA62970.1"/>
    <property type="molecule type" value="Genomic_DNA"/>
</dbReference>
<evidence type="ECO:0000313" key="8">
    <source>
        <dbReference type="EMBL" id="QIA62970.1"/>
    </source>
</evidence>
<keyword evidence="5" id="KW-0460">Magnesium</keyword>
<evidence type="ECO:0000256" key="2">
    <source>
        <dbReference type="ARBA" id="ARBA00001946"/>
    </source>
</evidence>
<dbReference type="PROSITE" id="PS51462">
    <property type="entry name" value="NUDIX"/>
    <property type="match status" value="1"/>
</dbReference>
<dbReference type="CDD" id="cd03426">
    <property type="entry name" value="NUDIX_CoAse_Nudt7"/>
    <property type="match status" value="1"/>
</dbReference>
<evidence type="ECO:0000259" key="7">
    <source>
        <dbReference type="PROSITE" id="PS51462"/>
    </source>
</evidence>